<evidence type="ECO:0000259" key="1">
    <source>
        <dbReference type="Pfam" id="PF20385"/>
    </source>
</evidence>
<gene>
    <name evidence="2" type="ORF">FJQ89_02450</name>
</gene>
<dbReference type="EMBL" id="CP041185">
    <property type="protein sequence ID" value="QDG69399.1"/>
    <property type="molecule type" value="Genomic_DNA"/>
</dbReference>
<name>A0A4Y6R958_9BURK</name>
<protein>
    <recommendedName>
        <fullName evidence="1">DUF6680 domain-containing protein</fullName>
    </recommendedName>
</protein>
<keyword evidence="3" id="KW-1185">Reference proteome</keyword>
<evidence type="ECO:0000313" key="3">
    <source>
        <dbReference type="Proteomes" id="UP000316665"/>
    </source>
</evidence>
<accession>A0A4Y6R958</accession>
<evidence type="ECO:0000313" key="2">
    <source>
        <dbReference type="EMBL" id="QDG69399.1"/>
    </source>
</evidence>
<dbReference type="Pfam" id="PF20385">
    <property type="entry name" value="DUF6680"/>
    <property type="match status" value="1"/>
</dbReference>
<dbReference type="RefSeq" id="WP_141168888.1">
    <property type="nucleotide sequence ID" value="NZ_CP041185.1"/>
</dbReference>
<dbReference type="KEGG" id="jas:FJQ89_02450"/>
<dbReference type="OrthoDB" id="1493705at2"/>
<organism evidence="2 3">
    <name type="scientific">Janthinobacterium tructae</name>
    <dbReference type="NCBI Taxonomy" id="2590869"/>
    <lineage>
        <taxon>Bacteria</taxon>
        <taxon>Pseudomonadati</taxon>
        <taxon>Pseudomonadota</taxon>
        <taxon>Betaproteobacteria</taxon>
        <taxon>Burkholderiales</taxon>
        <taxon>Oxalobacteraceae</taxon>
        <taxon>Janthinobacterium</taxon>
    </lineage>
</organism>
<dbReference type="InterPro" id="IPR046502">
    <property type="entry name" value="DUF6680"/>
</dbReference>
<proteinExistence type="predicted"/>
<feature type="domain" description="DUF6680" evidence="1">
    <location>
        <begin position="11"/>
        <end position="189"/>
    </location>
</feature>
<dbReference type="Proteomes" id="UP000316665">
    <property type="component" value="Chromosome"/>
</dbReference>
<sequence>MAVEEPAIRIGEWLTIAAVLIGPILAVQAQKWIERGQAKKGMKDGIFRTLMATRAARLAPEHVQALNMIDIAFYGKRSFGRQRQTNGERQVCLARRAYFDALDVDVKALSESKADQWAHNRDEKFYALLAAIATAQNFDFDSVDLRRAVYSPVAHGAIELDQEAIRIGLAKLLKGEVALPMRVVNFPDQQG</sequence>
<reference evidence="2 3" key="1">
    <citation type="submission" date="2019-06" db="EMBL/GenBank/DDBJ databases">
        <title>Complete genome sequence of Janthinobacterium sp. SNU WT3 isolated from diseased rainbow trout.</title>
        <authorList>
            <person name="Oh W.T."/>
            <person name="Park S.C."/>
        </authorList>
    </citation>
    <scope>NUCLEOTIDE SEQUENCE [LARGE SCALE GENOMIC DNA]</scope>
    <source>
        <strain evidence="2 3">SNU WT3</strain>
    </source>
</reference>
<dbReference type="AlphaFoldDB" id="A0A4Y6R958"/>